<dbReference type="InterPro" id="IPR000873">
    <property type="entry name" value="AMP-dep_synth/lig_dom"/>
</dbReference>
<comment type="similarity">
    <text evidence="1">Belongs to the ATP-dependent AMP-binding enzyme family.</text>
</comment>
<dbReference type="RefSeq" id="WP_380114604.1">
    <property type="nucleotide sequence ID" value="NZ_JBHSIU010000011.1"/>
</dbReference>
<evidence type="ECO:0000313" key="5">
    <source>
        <dbReference type="Proteomes" id="UP001595912"/>
    </source>
</evidence>
<dbReference type="Gene3D" id="3.40.50.12780">
    <property type="entry name" value="N-terminal domain of ligase-like"/>
    <property type="match status" value="1"/>
</dbReference>
<keyword evidence="5" id="KW-1185">Reference proteome</keyword>
<sequence length="699" mass="76039">MPETDALAGLDKGARVVIRQTGSEPLAELLLDCLDAELVAVPVHPGADDREVAELARRVSASRIISGRPGRPPEVTDLPGRPEHPEAAGLALIMFTSGSTGRPKGVKLSRRAVLGNARKTAELHGITPQRPHGTCLPLFHCNALVMSLYGTHLTGSPLVLHEWSDPAAYFDALRAGGARTASIVPALLSDLVETGPEWPESLDYLITAAAPLSRDVAARFHRRYGPRIRQGFGLTESINFSTLMPLLDDADFVRECVEQVPPVGVPVPETEVRIERGEVWLRSPELMDGYWEDPKTTSRTLTRDGWLRTGDLGDLRDGYLVLRGRRAETINRGGEKYQPADLEERWRRVGTAVPVAEPSLGQEIGLVLAGQDIEAIRPLLSGGGIRPAVVQSGGLVTTSVGKPRRTLMGRRLAVRRDSGRRYEELLDYAATSAQAVLAGPHHPTCPQAKHIYEQIEALVAAHTTPVTTRSFLRTAAHDALDALVEAWPSIADGTTGGEALMREHRGLWRRLMTEWPMGDYAQLMAEVLQAGGALTGRVLELGTGVGNTTSLVADRVDGEFVWSDRLPEMVERGQWPGRGVVYDLDAAPPAGLGRFDTIFATNVLHCVDDPARTLATLRSLLADGGRIFLAEGAGPTLADETPWALDHLFSLWDGWWDRGGFRSRWQWLALLAGAGLRDRGLSVLRAGRHDLGGVVWARR</sequence>
<keyword evidence="2" id="KW-0436">Ligase</keyword>
<dbReference type="CDD" id="cd04433">
    <property type="entry name" value="AFD_class_I"/>
    <property type="match status" value="1"/>
</dbReference>
<dbReference type="SUPFAM" id="SSF53335">
    <property type="entry name" value="S-adenosyl-L-methionine-dependent methyltransferases"/>
    <property type="match status" value="1"/>
</dbReference>
<feature type="domain" description="AMP-dependent synthetase/ligase" evidence="3">
    <location>
        <begin position="8"/>
        <end position="291"/>
    </location>
</feature>
<proteinExistence type="inferred from homology"/>
<evidence type="ECO:0000256" key="2">
    <source>
        <dbReference type="ARBA" id="ARBA00022598"/>
    </source>
</evidence>
<comment type="caution">
    <text evidence="4">The sequence shown here is derived from an EMBL/GenBank/DDBJ whole genome shotgun (WGS) entry which is preliminary data.</text>
</comment>
<evidence type="ECO:0000256" key="1">
    <source>
        <dbReference type="ARBA" id="ARBA00006432"/>
    </source>
</evidence>
<organism evidence="4 5">
    <name type="scientific">Dactylosporangium cerinum</name>
    <dbReference type="NCBI Taxonomy" id="1434730"/>
    <lineage>
        <taxon>Bacteria</taxon>
        <taxon>Bacillati</taxon>
        <taxon>Actinomycetota</taxon>
        <taxon>Actinomycetes</taxon>
        <taxon>Micromonosporales</taxon>
        <taxon>Micromonosporaceae</taxon>
        <taxon>Dactylosporangium</taxon>
    </lineage>
</organism>
<accession>A0ABV9VUP0</accession>
<dbReference type="Pfam" id="PF00501">
    <property type="entry name" value="AMP-binding"/>
    <property type="match status" value="1"/>
</dbReference>
<evidence type="ECO:0000313" key="4">
    <source>
        <dbReference type="EMBL" id="MFC4998351.1"/>
    </source>
</evidence>
<dbReference type="CDD" id="cd02440">
    <property type="entry name" value="AdoMet_MTases"/>
    <property type="match status" value="1"/>
</dbReference>
<gene>
    <name evidence="4" type="ORF">ACFPIJ_10945</name>
</gene>
<dbReference type="Pfam" id="PF13489">
    <property type="entry name" value="Methyltransf_23"/>
    <property type="match status" value="1"/>
</dbReference>
<dbReference type="InterPro" id="IPR029063">
    <property type="entry name" value="SAM-dependent_MTases_sf"/>
</dbReference>
<dbReference type="PROSITE" id="PS00455">
    <property type="entry name" value="AMP_BINDING"/>
    <property type="match status" value="1"/>
</dbReference>
<dbReference type="InterPro" id="IPR042099">
    <property type="entry name" value="ANL_N_sf"/>
</dbReference>
<dbReference type="Proteomes" id="UP001595912">
    <property type="component" value="Unassembled WGS sequence"/>
</dbReference>
<reference evidence="5" key="1">
    <citation type="journal article" date="2019" name="Int. J. Syst. Evol. Microbiol.">
        <title>The Global Catalogue of Microorganisms (GCM) 10K type strain sequencing project: providing services to taxonomists for standard genome sequencing and annotation.</title>
        <authorList>
            <consortium name="The Broad Institute Genomics Platform"/>
            <consortium name="The Broad Institute Genome Sequencing Center for Infectious Disease"/>
            <person name="Wu L."/>
            <person name="Ma J."/>
        </authorList>
    </citation>
    <scope>NUCLEOTIDE SEQUENCE [LARGE SCALE GENOMIC DNA]</scope>
    <source>
        <strain evidence="5">CGMCC 4.7152</strain>
    </source>
</reference>
<dbReference type="EMBL" id="JBHSIU010000011">
    <property type="protein sequence ID" value="MFC4998351.1"/>
    <property type="molecule type" value="Genomic_DNA"/>
</dbReference>
<dbReference type="PANTHER" id="PTHR43201">
    <property type="entry name" value="ACYL-COA SYNTHETASE"/>
    <property type="match status" value="1"/>
</dbReference>
<dbReference type="SUPFAM" id="SSF56801">
    <property type="entry name" value="Acetyl-CoA synthetase-like"/>
    <property type="match status" value="1"/>
</dbReference>
<dbReference type="Gene3D" id="3.40.50.150">
    <property type="entry name" value="Vaccinia Virus protein VP39"/>
    <property type="match status" value="1"/>
</dbReference>
<dbReference type="InterPro" id="IPR020845">
    <property type="entry name" value="AMP-binding_CS"/>
</dbReference>
<evidence type="ECO:0000259" key="3">
    <source>
        <dbReference type="Pfam" id="PF00501"/>
    </source>
</evidence>
<dbReference type="PANTHER" id="PTHR43201:SF5">
    <property type="entry name" value="MEDIUM-CHAIN ACYL-COA LIGASE ACSF2, MITOCHONDRIAL"/>
    <property type="match status" value="1"/>
</dbReference>
<name>A0ABV9VUP0_9ACTN</name>
<protein>
    <submittedName>
        <fullName evidence="4">AMP-binding protein</fullName>
    </submittedName>
</protein>